<keyword evidence="1" id="KW-1133">Transmembrane helix</keyword>
<evidence type="ECO:0000256" key="1">
    <source>
        <dbReference type="SAM" id="Phobius"/>
    </source>
</evidence>
<dbReference type="KEGG" id="epa:110248764"/>
<proteinExistence type="predicted"/>
<reference evidence="2" key="1">
    <citation type="submission" date="2022-11" db="UniProtKB">
        <authorList>
            <consortium name="EnsemblMetazoa"/>
        </authorList>
    </citation>
    <scope>IDENTIFICATION</scope>
</reference>
<dbReference type="RefSeq" id="XP_020910972.1">
    <property type="nucleotide sequence ID" value="XM_021055313.2"/>
</dbReference>
<keyword evidence="1" id="KW-0472">Membrane</keyword>
<keyword evidence="3" id="KW-1185">Reference proteome</keyword>
<feature type="transmembrane region" description="Helical" evidence="1">
    <location>
        <begin position="6"/>
        <end position="30"/>
    </location>
</feature>
<keyword evidence="1" id="KW-0812">Transmembrane</keyword>
<evidence type="ECO:0000313" key="2">
    <source>
        <dbReference type="EnsemblMetazoa" id="XP_020910972.1"/>
    </source>
</evidence>
<dbReference type="Proteomes" id="UP000887567">
    <property type="component" value="Unplaced"/>
</dbReference>
<dbReference type="OrthoDB" id="5947706at2759"/>
<evidence type="ECO:0000313" key="3">
    <source>
        <dbReference type="Proteomes" id="UP000887567"/>
    </source>
</evidence>
<dbReference type="EnsemblMetazoa" id="XM_021055313.2">
    <property type="protein sequence ID" value="XP_020910972.1"/>
    <property type="gene ID" value="LOC110248764"/>
</dbReference>
<organism evidence="2 3">
    <name type="scientific">Exaiptasia diaphana</name>
    <name type="common">Tropical sea anemone</name>
    <name type="synonym">Aiptasia pulchella</name>
    <dbReference type="NCBI Taxonomy" id="2652724"/>
    <lineage>
        <taxon>Eukaryota</taxon>
        <taxon>Metazoa</taxon>
        <taxon>Cnidaria</taxon>
        <taxon>Anthozoa</taxon>
        <taxon>Hexacorallia</taxon>
        <taxon>Actiniaria</taxon>
        <taxon>Aiptasiidae</taxon>
        <taxon>Exaiptasia</taxon>
    </lineage>
</organism>
<dbReference type="GeneID" id="110248764"/>
<dbReference type="AlphaFoldDB" id="A0A913XWL1"/>
<protein>
    <submittedName>
        <fullName evidence="2">Uncharacterized protein</fullName>
    </submittedName>
</protein>
<name>A0A913XWL1_EXADI</name>
<accession>A0A913XWL1</accession>
<sequence>MVDTKFLIVTTLCYVGIFIVVLAVCCCAWARYVKNEGRIPANRRTKMSRSRRAARETNIPTAPHCHPQPPPPRQYRYIGDFSELNYQHPTNYTHVQHNCRPHVSRPIYPSANHYTLVEGYPPRNYYPASLATPTDTYDIDLQMDINSTGFADTSHGGFSGDEFSDFQSSRYDSGHDVSAVISGDAAVLSCSDVGNSFKIANNNSVDTDGLTDEFRNSSEALKTDNFESNYPREIDIDGADKLSFENVSDCVVESLLVTSLEGCNGVGITPTCSAQSLTEFNDQQPEQIPLNSH</sequence>